<evidence type="ECO:0000313" key="2">
    <source>
        <dbReference type="Proteomes" id="UP000244224"/>
    </source>
</evidence>
<dbReference type="AlphaFoldDB" id="A0A2T6ARU2"/>
<organism evidence="1 2">
    <name type="scientific">Gemmobacter caeni</name>
    <dbReference type="NCBI Taxonomy" id="589035"/>
    <lineage>
        <taxon>Bacteria</taxon>
        <taxon>Pseudomonadati</taxon>
        <taxon>Pseudomonadota</taxon>
        <taxon>Alphaproteobacteria</taxon>
        <taxon>Rhodobacterales</taxon>
        <taxon>Paracoccaceae</taxon>
        <taxon>Gemmobacter</taxon>
    </lineage>
</organism>
<dbReference type="Proteomes" id="UP000244224">
    <property type="component" value="Unassembled WGS sequence"/>
</dbReference>
<gene>
    <name evidence="1" type="ORF">C8N34_1168</name>
</gene>
<name>A0A2T6ARU2_9RHOB</name>
<accession>A0A2T6ARU2</accession>
<evidence type="ECO:0000313" key="1">
    <source>
        <dbReference type="EMBL" id="PTX46532.1"/>
    </source>
</evidence>
<sequence length="85" mass="9784">MPIYPPRTPPFNCVICGVARPAYWTDPKHQDYPPLCFRCEQYQPYRQGPITINPDRRVAKQIAVLAQEIADEAHRQTHGGFYGRA</sequence>
<dbReference type="RefSeq" id="WP_108130183.1">
    <property type="nucleotide sequence ID" value="NZ_QBKP01000016.1"/>
</dbReference>
<dbReference type="EMBL" id="QBKP01000016">
    <property type="protein sequence ID" value="PTX46532.1"/>
    <property type="molecule type" value="Genomic_DNA"/>
</dbReference>
<proteinExistence type="predicted"/>
<comment type="caution">
    <text evidence="1">The sequence shown here is derived from an EMBL/GenBank/DDBJ whole genome shotgun (WGS) entry which is preliminary data.</text>
</comment>
<reference evidence="1 2" key="1">
    <citation type="submission" date="2018-04" db="EMBL/GenBank/DDBJ databases">
        <title>Genomic Encyclopedia of Archaeal and Bacterial Type Strains, Phase II (KMG-II): from individual species to whole genera.</title>
        <authorList>
            <person name="Goeker M."/>
        </authorList>
    </citation>
    <scope>NUCLEOTIDE SEQUENCE [LARGE SCALE GENOMIC DNA]</scope>
    <source>
        <strain evidence="1 2">DSM 21823</strain>
    </source>
</reference>
<keyword evidence="2" id="KW-1185">Reference proteome</keyword>
<dbReference type="OrthoDB" id="6702715at2"/>
<protein>
    <submittedName>
        <fullName evidence="1">Uncharacterized protein</fullName>
    </submittedName>
</protein>